<dbReference type="PANTHER" id="PTHR45138">
    <property type="entry name" value="REGULATORY COMPONENTS OF SENSORY TRANSDUCTION SYSTEM"/>
    <property type="match status" value="1"/>
</dbReference>
<keyword evidence="3" id="KW-1185">Reference proteome</keyword>
<evidence type="ECO:0000259" key="1">
    <source>
        <dbReference type="PROSITE" id="PS50887"/>
    </source>
</evidence>
<dbReference type="InterPro" id="IPR029787">
    <property type="entry name" value="Nucleotide_cyclase"/>
</dbReference>
<dbReference type="Gene3D" id="3.30.70.270">
    <property type="match status" value="1"/>
</dbReference>
<dbReference type="PANTHER" id="PTHR45138:SF9">
    <property type="entry name" value="DIGUANYLATE CYCLASE DGCM-RELATED"/>
    <property type="match status" value="1"/>
</dbReference>
<dbReference type="RefSeq" id="WP_307340662.1">
    <property type="nucleotide sequence ID" value="NZ_JAUSUD010000007.1"/>
</dbReference>
<protein>
    <submittedName>
        <fullName evidence="2">Diguanylate cyclase (GGDEF)-like protein</fullName>
    </submittedName>
</protein>
<dbReference type="InterPro" id="IPR050469">
    <property type="entry name" value="Diguanylate_Cyclase"/>
</dbReference>
<sequence>MGVCFASYIILFKRLVRERDNYLHASITDPLTGVYSFGHIMKIGEDWLKSGKEFRLMLIDVNHFKQLNDKHGHLSGNIALEQLSSLLKREAEKMHGAVGRLGGDEFIVIVPNNDNGNQLSEAIQQDLLQKPLILMNGEKYYLSLSIGETVSTNTEHDNFQSLLHTADMQMYEHKQMC</sequence>
<dbReference type="NCBIfam" id="TIGR00254">
    <property type="entry name" value="GGDEF"/>
    <property type="match status" value="1"/>
</dbReference>
<accession>A0ABT9ZEU3</accession>
<gene>
    <name evidence="2" type="ORF">J2S19_002029</name>
</gene>
<reference evidence="2 3" key="1">
    <citation type="submission" date="2023-07" db="EMBL/GenBank/DDBJ databases">
        <title>Genomic Encyclopedia of Type Strains, Phase IV (KMG-IV): sequencing the most valuable type-strain genomes for metagenomic binning, comparative biology and taxonomic classification.</title>
        <authorList>
            <person name="Goeker M."/>
        </authorList>
    </citation>
    <scope>NUCLEOTIDE SEQUENCE [LARGE SCALE GENOMIC DNA]</scope>
    <source>
        <strain evidence="2 3">DSM 29005</strain>
    </source>
</reference>
<organism evidence="2 3">
    <name type="scientific">Metabacillus malikii</name>
    <dbReference type="NCBI Taxonomy" id="1504265"/>
    <lineage>
        <taxon>Bacteria</taxon>
        <taxon>Bacillati</taxon>
        <taxon>Bacillota</taxon>
        <taxon>Bacilli</taxon>
        <taxon>Bacillales</taxon>
        <taxon>Bacillaceae</taxon>
        <taxon>Metabacillus</taxon>
    </lineage>
</organism>
<dbReference type="SUPFAM" id="SSF55073">
    <property type="entry name" value="Nucleotide cyclase"/>
    <property type="match status" value="1"/>
</dbReference>
<comment type="caution">
    <text evidence="2">The sequence shown here is derived from an EMBL/GenBank/DDBJ whole genome shotgun (WGS) entry which is preliminary data.</text>
</comment>
<dbReference type="CDD" id="cd01949">
    <property type="entry name" value="GGDEF"/>
    <property type="match status" value="1"/>
</dbReference>
<dbReference type="InterPro" id="IPR000160">
    <property type="entry name" value="GGDEF_dom"/>
</dbReference>
<dbReference type="PROSITE" id="PS50887">
    <property type="entry name" value="GGDEF"/>
    <property type="match status" value="1"/>
</dbReference>
<dbReference type="Pfam" id="PF00990">
    <property type="entry name" value="GGDEF"/>
    <property type="match status" value="1"/>
</dbReference>
<dbReference type="EMBL" id="JAUSUD010000007">
    <property type="protein sequence ID" value="MDQ0230773.1"/>
    <property type="molecule type" value="Genomic_DNA"/>
</dbReference>
<evidence type="ECO:0000313" key="3">
    <source>
        <dbReference type="Proteomes" id="UP001234495"/>
    </source>
</evidence>
<name>A0ABT9ZEU3_9BACI</name>
<feature type="domain" description="GGDEF" evidence="1">
    <location>
        <begin position="52"/>
        <end position="177"/>
    </location>
</feature>
<dbReference type="InterPro" id="IPR043128">
    <property type="entry name" value="Rev_trsase/Diguanyl_cyclase"/>
</dbReference>
<dbReference type="SMART" id="SM00267">
    <property type="entry name" value="GGDEF"/>
    <property type="match status" value="1"/>
</dbReference>
<dbReference type="Proteomes" id="UP001234495">
    <property type="component" value="Unassembled WGS sequence"/>
</dbReference>
<proteinExistence type="predicted"/>
<evidence type="ECO:0000313" key="2">
    <source>
        <dbReference type="EMBL" id="MDQ0230773.1"/>
    </source>
</evidence>